<dbReference type="SUPFAM" id="SSF56801">
    <property type="entry name" value="Acetyl-CoA synthetase-like"/>
    <property type="match status" value="1"/>
</dbReference>
<name>A0A5D4GTG1_9ACTN</name>
<organism evidence="3 4">
    <name type="scientific">Streptomyces parvus</name>
    <dbReference type="NCBI Taxonomy" id="66428"/>
    <lineage>
        <taxon>Bacteria</taxon>
        <taxon>Bacillati</taxon>
        <taxon>Actinomycetota</taxon>
        <taxon>Actinomycetes</taxon>
        <taxon>Kitasatosporales</taxon>
        <taxon>Streptomycetaceae</taxon>
        <taxon>Streptomyces</taxon>
    </lineage>
</organism>
<feature type="region of interest" description="Disordered" evidence="1">
    <location>
        <begin position="28"/>
        <end position="52"/>
    </location>
</feature>
<dbReference type="InterPro" id="IPR020459">
    <property type="entry name" value="AMP-binding"/>
</dbReference>
<dbReference type="InterPro" id="IPR020845">
    <property type="entry name" value="AMP-binding_CS"/>
</dbReference>
<evidence type="ECO:0000259" key="2">
    <source>
        <dbReference type="Pfam" id="PF00501"/>
    </source>
</evidence>
<feature type="compositionally biased region" description="Basic and acidic residues" evidence="1">
    <location>
        <begin position="35"/>
        <end position="52"/>
    </location>
</feature>
<dbReference type="GO" id="GO:0043041">
    <property type="term" value="P:amino acid activation for nonribosomal peptide biosynthetic process"/>
    <property type="evidence" value="ECO:0007669"/>
    <property type="project" value="TreeGrafter"/>
</dbReference>
<dbReference type="PANTHER" id="PTHR45527">
    <property type="entry name" value="NONRIBOSOMAL PEPTIDE SYNTHETASE"/>
    <property type="match status" value="1"/>
</dbReference>
<dbReference type="Proteomes" id="UP000323242">
    <property type="component" value="Unassembled WGS sequence"/>
</dbReference>
<comment type="caution">
    <text evidence="3">The sequence shown here is derived from an EMBL/GenBank/DDBJ whole genome shotgun (WGS) entry which is preliminary data.</text>
</comment>
<feature type="non-terminal residue" evidence="3">
    <location>
        <position position="1"/>
    </location>
</feature>
<dbReference type="PRINTS" id="PR00154">
    <property type="entry name" value="AMPBINDING"/>
</dbReference>
<evidence type="ECO:0000256" key="1">
    <source>
        <dbReference type="SAM" id="MobiDB-lite"/>
    </source>
</evidence>
<dbReference type="PANTHER" id="PTHR45527:SF14">
    <property type="entry name" value="PLIPASTATIN SYNTHASE SUBUNIT B"/>
    <property type="match status" value="1"/>
</dbReference>
<proteinExistence type="predicted"/>
<evidence type="ECO:0000313" key="4">
    <source>
        <dbReference type="Proteomes" id="UP000323242"/>
    </source>
</evidence>
<dbReference type="InterPro" id="IPR000873">
    <property type="entry name" value="AMP-dep_synth/lig_dom"/>
</dbReference>
<dbReference type="Pfam" id="PF00501">
    <property type="entry name" value="AMP-binding"/>
    <property type="match status" value="1"/>
</dbReference>
<gene>
    <name evidence="3" type="ORF">FY004_40505</name>
</gene>
<dbReference type="PROSITE" id="PS00455">
    <property type="entry name" value="AMP_BINDING"/>
    <property type="match status" value="1"/>
</dbReference>
<protein>
    <submittedName>
        <fullName evidence="3">AMP-binding protein</fullName>
    </submittedName>
</protein>
<feature type="non-terminal residue" evidence="3">
    <location>
        <position position="154"/>
    </location>
</feature>
<sequence length="154" mass="16759">DAAPALVLTDTVTVGRTPAACTAPVLVLDEPTTTDSRRRQPDGPVTDAERPTPLRQDNAAYLIYTSGSTGRPKGVVVTGRNLARLFDATAEDAFGPDDVWTLFHSYAFDFSVWEMWGALLHGGRLVVVPHTVTRSPDEFLDLLHREGVTVLNQT</sequence>
<accession>A0A5D4GTG1</accession>
<evidence type="ECO:0000313" key="3">
    <source>
        <dbReference type="EMBL" id="TYR31203.1"/>
    </source>
</evidence>
<dbReference type="EMBL" id="VSZQ01000719">
    <property type="protein sequence ID" value="TYR31203.1"/>
    <property type="molecule type" value="Genomic_DNA"/>
</dbReference>
<reference evidence="3 4" key="1">
    <citation type="submission" date="2019-08" db="EMBL/GenBank/DDBJ databases">
        <title>Draft genome for granaticin producer strain Streptomyces parvus C05.</title>
        <authorList>
            <person name="Gonzalez-Pimentel J.L."/>
        </authorList>
    </citation>
    <scope>NUCLEOTIDE SEQUENCE [LARGE SCALE GENOMIC DNA]</scope>
    <source>
        <strain evidence="3 4">C05</strain>
    </source>
</reference>
<dbReference type="GO" id="GO:0005829">
    <property type="term" value="C:cytosol"/>
    <property type="evidence" value="ECO:0007669"/>
    <property type="project" value="TreeGrafter"/>
</dbReference>
<dbReference type="Gene3D" id="3.40.50.980">
    <property type="match status" value="2"/>
</dbReference>
<feature type="domain" description="AMP-dependent synthetase/ligase" evidence="2">
    <location>
        <begin position="21"/>
        <end position="153"/>
    </location>
</feature>
<dbReference type="AlphaFoldDB" id="A0A5D4GTG1"/>
<keyword evidence="4" id="KW-1185">Reference proteome</keyword>
<dbReference type="RefSeq" id="WP_148905561.1">
    <property type="nucleotide sequence ID" value="NZ_VSZQ01000719.1"/>
</dbReference>
<dbReference type="GO" id="GO:0031177">
    <property type="term" value="F:phosphopantetheine binding"/>
    <property type="evidence" value="ECO:0007669"/>
    <property type="project" value="TreeGrafter"/>
</dbReference>
<dbReference type="GO" id="GO:0044550">
    <property type="term" value="P:secondary metabolite biosynthetic process"/>
    <property type="evidence" value="ECO:0007669"/>
    <property type="project" value="TreeGrafter"/>
</dbReference>